<sequence length="163" mass="17796">MRLMRRTIQKAGVKIFDRSPALELLADFSGVGGAIGVNLDTGEDWIVKAKSVVIATGGCAFLSNALGCNVLTGDGYLMAVEAGADLSGMEFSNAYGFSTDFSSCTKNLLYHWATFYNEDGSIIEKRDKRSLSKILQVNPIYAKLDKATEDIKVAMRYAQPNFF</sequence>
<dbReference type="Proteomes" id="UP000061660">
    <property type="component" value="Chromosome"/>
</dbReference>
<dbReference type="STRING" id="162209.IJ22_30400"/>
<feature type="domain" description="FAD-dependent oxidoreductase 2 FAD-binding" evidence="1">
    <location>
        <begin position="4"/>
        <end position="91"/>
    </location>
</feature>
<dbReference type="PANTHER" id="PTHR11632">
    <property type="entry name" value="SUCCINATE DEHYDROGENASE 2 FLAVOPROTEIN SUBUNIT"/>
    <property type="match status" value="1"/>
</dbReference>
<organism evidence="2 3">
    <name type="scientific">Paenibacillus naphthalenovorans</name>
    <dbReference type="NCBI Taxonomy" id="162209"/>
    <lineage>
        <taxon>Bacteria</taxon>
        <taxon>Bacillati</taxon>
        <taxon>Bacillota</taxon>
        <taxon>Bacilli</taxon>
        <taxon>Bacillales</taxon>
        <taxon>Paenibacillaceae</taxon>
        <taxon>Paenibacillus</taxon>
    </lineage>
</organism>
<reference evidence="3" key="1">
    <citation type="submission" date="2015-12" db="EMBL/GenBank/DDBJ databases">
        <title>Complete genome sequences of two moderately thermophilic Paenibacillus species.</title>
        <authorList>
            <person name="Butler R.III."/>
            <person name="Wang J."/>
            <person name="Stark B.C."/>
            <person name="Pombert J.-F."/>
        </authorList>
    </citation>
    <scope>NUCLEOTIDE SEQUENCE [LARGE SCALE GENOMIC DNA]</scope>
    <source>
        <strain evidence="3">32O-Y</strain>
    </source>
</reference>
<proteinExistence type="predicted"/>
<dbReference type="GO" id="GO:0000104">
    <property type="term" value="F:succinate dehydrogenase activity"/>
    <property type="evidence" value="ECO:0007669"/>
    <property type="project" value="TreeGrafter"/>
</dbReference>
<dbReference type="InterPro" id="IPR003953">
    <property type="entry name" value="FAD-dep_OxRdtase_2_FAD-bd"/>
</dbReference>
<dbReference type="GO" id="GO:0009055">
    <property type="term" value="F:electron transfer activity"/>
    <property type="evidence" value="ECO:0007669"/>
    <property type="project" value="TreeGrafter"/>
</dbReference>
<dbReference type="EMBL" id="CP013652">
    <property type="protein sequence ID" value="ALS23413.1"/>
    <property type="molecule type" value="Genomic_DNA"/>
</dbReference>
<evidence type="ECO:0000259" key="1">
    <source>
        <dbReference type="Pfam" id="PF00890"/>
    </source>
</evidence>
<dbReference type="Gene3D" id="3.50.50.60">
    <property type="entry name" value="FAD/NAD(P)-binding domain"/>
    <property type="match status" value="1"/>
</dbReference>
<reference evidence="2 3" key="2">
    <citation type="journal article" date="2016" name="Genome Announc.">
        <title>Complete Genome Sequences of Two Interactive Moderate Thermophiles, Paenibacillus napthalenovorans 32O-Y and Paenibacillus sp. 32O-W.</title>
        <authorList>
            <person name="Butler R.R.III."/>
            <person name="Wang J."/>
            <person name="Stark B.C."/>
            <person name="Pombert J.F."/>
        </authorList>
    </citation>
    <scope>NUCLEOTIDE SEQUENCE [LARGE SCALE GENOMIC DNA]</scope>
    <source>
        <strain evidence="2 3">32O-Y</strain>
    </source>
</reference>
<dbReference type="PATRIC" id="fig|162209.4.peg.3249"/>
<dbReference type="SUPFAM" id="SSF51905">
    <property type="entry name" value="FAD/NAD(P)-binding domain"/>
    <property type="match status" value="1"/>
</dbReference>
<evidence type="ECO:0000313" key="3">
    <source>
        <dbReference type="Proteomes" id="UP000061660"/>
    </source>
</evidence>
<dbReference type="GO" id="GO:0033765">
    <property type="term" value="F:steroid dehydrogenase activity, acting on the CH-CH group of donors"/>
    <property type="evidence" value="ECO:0007669"/>
    <property type="project" value="UniProtKB-ARBA"/>
</dbReference>
<protein>
    <submittedName>
        <fullName evidence="2">Pyridine nucleotide-disulfide oxidoreductase</fullName>
    </submittedName>
</protein>
<gene>
    <name evidence="2" type="ORF">IJ22_30400</name>
</gene>
<dbReference type="Gene3D" id="3.90.700.10">
    <property type="entry name" value="Succinate dehydrogenase/fumarate reductase flavoprotein, catalytic domain"/>
    <property type="match status" value="1"/>
</dbReference>
<dbReference type="InterPro" id="IPR027477">
    <property type="entry name" value="Succ_DH/fumarate_Rdtase_cat_sf"/>
</dbReference>
<evidence type="ECO:0000313" key="2">
    <source>
        <dbReference type="EMBL" id="ALS23413.1"/>
    </source>
</evidence>
<dbReference type="InterPro" id="IPR030664">
    <property type="entry name" value="SdhA/FrdA/AprA"/>
</dbReference>
<dbReference type="PANTHER" id="PTHR11632:SF51">
    <property type="entry name" value="SUCCINATE DEHYDROGENASE [UBIQUINONE] FLAVOPROTEIN SUBUNIT, MITOCHONDRIAL"/>
    <property type="match status" value="1"/>
</dbReference>
<dbReference type="InterPro" id="IPR036188">
    <property type="entry name" value="FAD/NAD-bd_sf"/>
</dbReference>
<keyword evidence="3" id="KW-1185">Reference proteome</keyword>
<dbReference type="GO" id="GO:0009061">
    <property type="term" value="P:anaerobic respiration"/>
    <property type="evidence" value="ECO:0007669"/>
    <property type="project" value="TreeGrafter"/>
</dbReference>
<dbReference type="GO" id="GO:0005886">
    <property type="term" value="C:plasma membrane"/>
    <property type="evidence" value="ECO:0007669"/>
    <property type="project" value="TreeGrafter"/>
</dbReference>
<dbReference type="AlphaFoldDB" id="A0A0U2W7C6"/>
<accession>A0A0U2W7C6</accession>
<dbReference type="Pfam" id="PF00890">
    <property type="entry name" value="FAD_binding_2"/>
    <property type="match status" value="1"/>
</dbReference>
<dbReference type="GO" id="GO:0050660">
    <property type="term" value="F:flavin adenine dinucleotide binding"/>
    <property type="evidence" value="ECO:0007669"/>
    <property type="project" value="TreeGrafter"/>
</dbReference>
<name>A0A0U2W7C6_9BACL</name>
<dbReference type="KEGG" id="pnp:IJ22_30400"/>